<feature type="compositionally biased region" description="Polar residues" evidence="3">
    <location>
        <begin position="481"/>
        <end position="508"/>
    </location>
</feature>
<feature type="compositionally biased region" description="Gly residues" evidence="3">
    <location>
        <begin position="423"/>
        <end position="433"/>
    </location>
</feature>
<name>A0AAN6GQP1_9BASI</name>
<evidence type="ECO:0000256" key="2">
    <source>
        <dbReference type="ARBA" id="ARBA00022737"/>
    </source>
</evidence>
<dbReference type="InterPro" id="IPR015915">
    <property type="entry name" value="Kelch-typ_b-propeller"/>
</dbReference>
<feature type="compositionally biased region" description="Basic and acidic residues" evidence="3">
    <location>
        <begin position="1070"/>
        <end position="1092"/>
    </location>
</feature>
<feature type="region of interest" description="Disordered" evidence="3">
    <location>
        <begin position="1159"/>
        <end position="1325"/>
    </location>
</feature>
<feature type="compositionally biased region" description="Low complexity" evidence="3">
    <location>
        <begin position="459"/>
        <end position="480"/>
    </location>
</feature>
<feature type="compositionally biased region" description="Polar residues" evidence="3">
    <location>
        <begin position="1174"/>
        <end position="1187"/>
    </location>
</feature>
<dbReference type="Proteomes" id="UP001176517">
    <property type="component" value="Unassembled WGS sequence"/>
</dbReference>
<protein>
    <recommendedName>
        <fullName evidence="7">Galactose oxidase</fullName>
    </recommendedName>
</protein>
<dbReference type="PANTHER" id="PTHR46093:SF18">
    <property type="entry name" value="FIBRONECTIN TYPE-III DOMAIN-CONTAINING PROTEIN"/>
    <property type="match status" value="1"/>
</dbReference>
<feature type="compositionally biased region" description="Basic and acidic residues" evidence="3">
    <location>
        <begin position="1003"/>
        <end position="1017"/>
    </location>
</feature>
<feature type="region of interest" description="Disordered" evidence="3">
    <location>
        <begin position="951"/>
        <end position="976"/>
    </location>
</feature>
<evidence type="ECO:0000256" key="1">
    <source>
        <dbReference type="ARBA" id="ARBA00022441"/>
    </source>
</evidence>
<feature type="region of interest" description="Disordered" evidence="3">
    <location>
        <begin position="633"/>
        <end position="659"/>
    </location>
</feature>
<feature type="region of interest" description="Disordered" evidence="3">
    <location>
        <begin position="1"/>
        <end position="29"/>
    </location>
</feature>
<feature type="region of interest" description="Disordered" evidence="3">
    <location>
        <begin position="110"/>
        <end position="130"/>
    </location>
</feature>
<keyword evidence="6" id="KW-1185">Reference proteome</keyword>
<evidence type="ECO:0000313" key="6">
    <source>
        <dbReference type="Proteomes" id="UP001176517"/>
    </source>
</evidence>
<reference evidence="5" key="1">
    <citation type="journal article" date="2023" name="PhytoFront">
        <title>Draft Genome Resources of Seven Strains of Tilletia horrida, Causal Agent of Kernel Smut of Rice.</title>
        <authorList>
            <person name="Khanal S."/>
            <person name="Antony Babu S."/>
            <person name="Zhou X.G."/>
        </authorList>
    </citation>
    <scope>NUCLEOTIDE SEQUENCE</scope>
    <source>
        <strain evidence="5">TX6</strain>
    </source>
</reference>
<feature type="compositionally biased region" description="Basic residues" evidence="3">
    <location>
        <begin position="1"/>
        <end position="17"/>
    </location>
</feature>
<evidence type="ECO:0000256" key="3">
    <source>
        <dbReference type="SAM" id="MobiDB-lite"/>
    </source>
</evidence>
<proteinExistence type="predicted"/>
<feature type="chain" id="PRO_5042827820" description="Galactose oxidase" evidence="4">
    <location>
        <begin position="48"/>
        <end position="1463"/>
    </location>
</feature>
<feature type="compositionally biased region" description="Low complexity" evidence="3">
    <location>
        <begin position="1367"/>
        <end position="1405"/>
    </location>
</feature>
<comment type="caution">
    <text evidence="5">The sequence shown here is derived from an EMBL/GenBank/DDBJ whole genome shotgun (WGS) entry which is preliminary data.</text>
</comment>
<feature type="region of interest" description="Disordered" evidence="3">
    <location>
        <begin position="1341"/>
        <end position="1360"/>
    </location>
</feature>
<feature type="region of interest" description="Disordered" evidence="3">
    <location>
        <begin position="989"/>
        <end position="1020"/>
    </location>
</feature>
<dbReference type="Pfam" id="PF24681">
    <property type="entry name" value="Kelch_KLHDC2_KLHL20_DRC7"/>
    <property type="match status" value="1"/>
</dbReference>
<dbReference type="Gene3D" id="2.120.10.80">
    <property type="entry name" value="Kelch-type beta propeller"/>
    <property type="match status" value="2"/>
</dbReference>
<sequence>METSQRRRRSKRKRQRRQSQQQHQQQQRRQMLPVVLLLLIAGAGAHAQSTSTTGPSSLRWGAASTQLNGVLLVHGGKATTNQGYTYTSAPDSSDLLLLNLTQGFALDSPPWQQQQVNTSSSSSTPPTASFHTISPLSGSQFILFGGQDSTSPTPSGNDSLYLLDLSNPVTPAWTAASTAHPSWNQPMRRMLHSAPSDPVSQSLYILGGEKADGSNLPTQELWSWSASSPVFSQQIPPPPVNIVDGAAPLLADGTIVLIGGLSATSSPALSPMNTITSYNPSSRTWTSTSVASPQGNTSFPAPRRAHVAVPLPDNRIFVHGGANADLSQAMSDAWILDWSASPPSWFPVSSSSPSSSTNGPSARFAHTAVSYGNNIVLAYGWSGNNPAETSLWVWDGTGAKVDASSSSVQGGFWIGTGTGSGADQGVSSGGGGTTAAASSASYVPDPNAQAQSNGLGLHSPASSGSNPSSSGNNNQTPSGNDPSSTTSKSHHNPTSSHPNPATDGQGSTPAAAKAGIVIGALMGLGLAAGAGYYAYRAYQAHHHPYNRGGGYGKAALLGHGSTAGWSDDDGYSGARNLANSGSGGMGGLWAAAAGGVAATAGGLLMGSAGRKRRRDEAMDDHEQLMLEKGSYQRLNNLGEGGGGGGRKFSNTGADAGSPASFQQLQQGRFGDRGLPPIGPRGPKALSRNEYYSAALEADAAAQATVGYDRSEMHRSDGSMGTGGVIPMAGATNAASLAAAQAGVKAGVRDKIARLVGAARQSGEGLGGATGAAGGAAATTVMMDRGRTSGGFSRPGGPRSYGRLDILADEDADEEVLRRKYPRQYGAARHMVDPFADSNGRGLDEIDDDEVGEVVTARRTVLGGYGELKSTMEEEDEEDEVLGPRRELADSHRYTEPAYQDRISSEDHKDEYTVSPFEDGQGDRKTSVSVKPILNFRGATLAGAGGAGEVLAARDSTDSARQAARVQSSTQQQQQPSLFSNVLNMPASQSGGGVGWAADVGNGEDSRRAGGADREDSKSPLMRRSGTWWDRFMATSFLDRNSSSNGNIPVHDALRDPRKLNESLTSIGGDSLHDPFADDHRAGDAGRDVDEHGRPTLSRLNVAADGAVGAALAGPASARPQGGSAKLNRSLSSLQSARTATSSVLEAQLAGMDVIQRTHTLSSSRGGMSSASPSEDGSSIATPLSRGSSLREQHAQRRGAGAADLASVAEDGDTSMRFWDGNPWNRLRDGDDGDDNEQVGDCSADIVDQRGDGGGAAVSADPSDPTAFGVQLRKSPHRSDSKLLVRSPSGAPSITPSLTKRSRQNRQLTSPISPLLTHTPPAPIHGSVRERVEALERKYSADEMSLQSRSTGGATTGAQSDSLYAPTMTATTAPSSSSSHVSPVVTPIKGGASSASSSRARTRSSSPTRMEAAAASRKPMSVFSAATSGEESSGSNGQASGSRIRTTVGLVPRAQLFVANPDDR</sequence>
<keyword evidence="1" id="KW-0880">Kelch repeat</keyword>
<evidence type="ECO:0000313" key="5">
    <source>
        <dbReference type="EMBL" id="KAK0551416.1"/>
    </source>
</evidence>
<feature type="compositionally biased region" description="Polar residues" evidence="3">
    <location>
        <begin position="1289"/>
        <end position="1311"/>
    </location>
</feature>
<feature type="compositionally biased region" description="Basic and acidic residues" evidence="3">
    <location>
        <begin position="902"/>
        <end position="911"/>
    </location>
</feature>
<feature type="signal peptide" evidence="4">
    <location>
        <begin position="1"/>
        <end position="47"/>
    </location>
</feature>
<dbReference type="SUPFAM" id="SSF117281">
    <property type="entry name" value="Kelch motif"/>
    <property type="match status" value="1"/>
</dbReference>
<feature type="compositionally biased region" description="Low complexity" evidence="3">
    <location>
        <begin position="18"/>
        <end position="29"/>
    </location>
</feature>
<accession>A0AAN6GQP1</accession>
<feature type="compositionally biased region" description="Low complexity" evidence="3">
    <location>
        <begin position="951"/>
        <end position="974"/>
    </location>
</feature>
<keyword evidence="4" id="KW-0732">Signal</keyword>
<feature type="compositionally biased region" description="Low complexity" evidence="3">
    <location>
        <begin position="1161"/>
        <end position="1173"/>
    </location>
</feature>
<feature type="region of interest" description="Disordered" evidence="3">
    <location>
        <begin position="1367"/>
        <end position="1446"/>
    </location>
</feature>
<gene>
    <name evidence="5" type="ORF">OC846_003286</name>
</gene>
<feature type="compositionally biased region" description="Low complexity" evidence="3">
    <location>
        <begin position="118"/>
        <end position="129"/>
    </location>
</feature>
<feature type="region of interest" description="Disordered" evidence="3">
    <location>
        <begin position="1061"/>
        <end position="1092"/>
    </location>
</feature>
<dbReference type="PANTHER" id="PTHR46093">
    <property type="entry name" value="ACYL-COA-BINDING DOMAIN-CONTAINING PROTEIN 5"/>
    <property type="match status" value="1"/>
</dbReference>
<dbReference type="EMBL" id="JAPDMZ010000077">
    <property type="protein sequence ID" value="KAK0551416.1"/>
    <property type="molecule type" value="Genomic_DNA"/>
</dbReference>
<evidence type="ECO:0008006" key="7">
    <source>
        <dbReference type="Google" id="ProtNLM"/>
    </source>
</evidence>
<organism evidence="5 6">
    <name type="scientific">Tilletia horrida</name>
    <dbReference type="NCBI Taxonomy" id="155126"/>
    <lineage>
        <taxon>Eukaryota</taxon>
        <taxon>Fungi</taxon>
        <taxon>Dikarya</taxon>
        <taxon>Basidiomycota</taxon>
        <taxon>Ustilaginomycotina</taxon>
        <taxon>Exobasidiomycetes</taxon>
        <taxon>Tilletiales</taxon>
        <taxon>Tilletiaceae</taxon>
        <taxon>Tilletia</taxon>
    </lineage>
</organism>
<evidence type="ECO:0000256" key="4">
    <source>
        <dbReference type="SAM" id="SignalP"/>
    </source>
</evidence>
<feature type="region of interest" description="Disordered" evidence="3">
    <location>
        <begin position="423"/>
        <end position="509"/>
    </location>
</feature>
<feature type="compositionally biased region" description="Low complexity" evidence="3">
    <location>
        <begin position="1423"/>
        <end position="1441"/>
    </location>
</feature>
<feature type="region of interest" description="Disordered" evidence="3">
    <location>
        <begin position="892"/>
        <end position="925"/>
    </location>
</feature>
<keyword evidence="2" id="KW-0677">Repeat</keyword>
<feature type="compositionally biased region" description="Polar residues" evidence="3">
    <location>
        <begin position="1344"/>
        <end position="1360"/>
    </location>
</feature>